<dbReference type="Proteomes" id="UP000004217">
    <property type="component" value="Unassembled WGS sequence"/>
</dbReference>
<keyword evidence="2" id="KW-1185">Reference proteome</keyword>
<gene>
    <name evidence="1" type="ORF">SZN_34242</name>
</gene>
<evidence type="ECO:0000313" key="1">
    <source>
        <dbReference type="EMBL" id="EGX55181.1"/>
    </source>
</evidence>
<evidence type="ECO:0000313" key="2">
    <source>
        <dbReference type="Proteomes" id="UP000004217"/>
    </source>
</evidence>
<comment type="caution">
    <text evidence="1">The sequence shown here is derived from an EMBL/GenBank/DDBJ whole genome shotgun (WGS) entry which is preliminary data.</text>
</comment>
<name>G2GMU3_9ACTN</name>
<protein>
    <submittedName>
        <fullName evidence="1">Integral membrane protein</fullName>
    </submittedName>
</protein>
<organism evidence="1 2">
    <name type="scientific">Streptomyces zinciresistens K42</name>
    <dbReference type="NCBI Taxonomy" id="700597"/>
    <lineage>
        <taxon>Bacteria</taxon>
        <taxon>Bacillati</taxon>
        <taxon>Actinomycetota</taxon>
        <taxon>Actinomycetes</taxon>
        <taxon>Kitasatosporales</taxon>
        <taxon>Streptomycetaceae</taxon>
        <taxon>Streptomyces</taxon>
    </lineage>
</organism>
<dbReference type="EMBL" id="AGBF01000258">
    <property type="protein sequence ID" value="EGX55181.1"/>
    <property type="molecule type" value="Genomic_DNA"/>
</dbReference>
<feature type="non-terminal residue" evidence="1">
    <location>
        <position position="71"/>
    </location>
</feature>
<dbReference type="AlphaFoldDB" id="G2GMU3"/>
<accession>G2GMU3</accession>
<reference evidence="1 2" key="1">
    <citation type="submission" date="2011-08" db="EMBL/GenBank/DDBJ databases">
        <authorList>
            <person name="Lin Y."/>
            <person name="Hao X."/>
            <person name="Johnstone L."/>
            <person name="Miller S.J."/>
            <person name="Wei G."/>
            <person name="Rensing C."/>
        </authorList>
    </citation>
    <scope>NUCLEOTIDE SEQUENCE [LARGE SCALE GENOMIC DNA]</scope>
    <source>
        <strain evidence="1 2">K42</strain>
    </source>
</reference>
<sequence length="71" mass="7519">MLVLPALGLYRWVPAPAGRVLAVVGGEAGDALGHAWRIAGRLSLAVGRFLAGLLRRTLAEPASWAYRTVLP</sequence>
<proteinExistence type="predicted"/>